<name>A0AAX1N9E0_9BACT</name>
<gene>
    <name evidence="1" type="ORF">KMW28_24490</name>
</gene>
<evidence type="ECO:0000313" key="2">
    <source>
        <dbReference type="Proteomes" id="UP000678679"/>
    </source>
</evidence>
<organism evidence="1 2">
    <name type="scientific">Flammeovirga yaeyamensis</name>
    <dbReference type="NCBI Taxonomy" id="367791"/>
    <lineage>
        <taxon>Bacteria</taxon>
        <taxon>Pseudomonadati</taxon>
        <taxon>Bacteroidota</taxon>
        <taxon>Cytophagia</taxon>
        <taxon>Cytophagales</taxon>
        <taxon>Flammeovirgaceae</taxon>
        <taxon>Flammeovirga</taxon>
    </lineage>
</organism>
<dbReference type="RefSeq" id="WP_169663548.1">
    <property type="nucleotide sequence ID" value="NZ_CP076133.1"/>
</dbReference>
<dbReference type="EMBL" id="CP076133">
    <property type="protein sequence ID" value="QWG04054.1"/>
    <property type="molecule type" value="Genomic_DNA"/>
</dbReference>
<proteinExistence type="predicted"/>
<evidence type="ECO:0000313" key="1">
    <source>
        <dbReference type="EMBL" id="QWG04054.1"/>
    </source>
</evidence>
<keyword evidence="2" id="KW-1185">Reference proteome</keyword>
<sequence>MKRNIYFTLLFLLLSIKGWGQLPLSLWDFAHTNTYMYFPEVLEKSEEFYIQTNHHFLRFNSSELKLTRFRSIASYEKLYQLSDLVGKEDDDILSMYLEYNGEKYKVIRNEASKDFIGDWVEGGKFYQRRYISDLKLEDGGPLFKFGLEIASWNDAFSFTLDYDEYLLPEDEMTLIIELRLPEDQYEVNADNSSQIKIQSDNHVTWDLTSNKENNSISYKKGVVSITSPLSNKSISALFQRRIQNYYTGKLLVYANDKNAPYQTLESYRDPQRQATVISMSGNMESKFGMERTKVVFENPTDEIQFERVIFEKKGVVKDITGASLILRDKQGFPTGIPIQISKNWHNDYKHKFKGPWLRGFTIVAIPSNEKVELELSRVTGFWGTLPAASHSQLSLTSWGKENQASHQLWEESAIGAFGENICYEPYGGIAESMITDVRPLFVKSTQPNIKEPEEYNWTPNVGGGDFLRFYDDKGNRKNIKQVKVDYIRNCPNLTEVSYKGVTANDEADYKLTTHLMRTNDFVKAYYHIELDVKSKLEFSRLAIAQFGSETYAYSYENKFAFGNENGLLKEIENRKDKLGYVVQEINTPGAAPWVSMHDAVNYDLQNYGTWANRGLILRETVIIINGKVVKPQFSTFVHYSKRIQKPVTLMELNLPLHIKELNEGDRIDMTIELCILPNESNSYYGDNEAFKNFISEEANTWEPMYREAHKNTQLIFLKKGKLLRRNPIKVEAENDEVILDITNGLGYVPITISNISNYRDFNIVITKNGTPVNLKEQEKFGNDYWQTDYNAETKTWEVTYSVPMDESLEP</sequence>
<protein>
    <submittedName>
        <fullName evidence="1">Uncharacterized protein</fullName>
    </submittedName>
</protein>
<accession>A0AAX1N9E0</accession>
<dbReference type="AlphaFoldDB" id="A0AAX1N9E0"/>
<reference evidence="1 2" key="1">
    <citation type="submission" date="2021-05" db="EMBL/GenBank/DDBJ databases">
        <title>Comparative genomic studies on the polysaccharide-degrading batcterial strains of the Flammeovirga genus.</title>
        <authorList>
            <person name="Zewei F."/>
            <person name="Zheng Z."/>
            <person name="Yu L."/>
            <person name="Ruyue G."/>
            <person name="Yanhong M."/>
            <person name="Yuanyuan C."/>
            <person name="Jingyan G."/>
            <person name="Wenjun H."/>
        </authorList>
    </citation>
    <scope>NUCLEOTIDE SEQUENCE [LARGE SCALE GENOMIC DNA]</scope>
    <source>
        <strain evidence="1 2">NBRC:100898</strain>
    </source>
</reference>
<dbReference type="KEGG" id="fya:KMW28_24490"/>
<dbReference type="Proteomes" id="UP000678679">
    <property type="component" value="Chromosome 2"/>
</dbReference>